<protein>
    <recommendedName>
        <fullName evidence="1">Mutator-like transposase domain-containing protein</fullName>
    </recommendedName>
</protein>
<accession>A0A8X6YIM1</accession>
<dbReference type="EMBL" id="BMAV01018927">
    <property type="protein sequence ID" value="GFY71565.1"/>
    <property type="molecule type" value="Genomic_DNA"/>
</dbReference>
<evidence type="ECO:0000313" key="3">
    <source>
        <dbReference type="Proteomes" id="UP000886998"/>
    </source>
</evidence>
<dbReference type="Pfam" id="PF20700">
    <property type="entry name" value="Mutator"/>
    <property type="match status" value="1"/>
</dbReference>
<dbReference type="InterPro" id="IPR002083">
    <property type="entry name" value="MATH/TRAF_dom"/>
</dbReference>
<keyword evidence="3" id="KW-1185">Reference proteome</keyword>
<dbReference type="OrthoDB" id="6429968at2759"/>
<comment type="caution">
    <text evidence="2">The sequence shown here is derived from an EMBL/GenBank/DDBJ whole genome shotgun (WGS) entry which is preliminary data.</text>
</comment>
<dbReference type="InterPro" id="IPR049012">
    <property type="entry name" value="Mutator_transp_dom"/>
</dbReference>
<evidence type="ECO:0000259" key="1">
    <source>
        <dbReference type="Pfam" id="PF20700"/>
    </source>
</evidence>
<feature type="domain" description="Mutator-like transposase" evidence="1">
    <location>
        <begin position="80"/>
        <end position="179"/>
    </location>
</feature>
<dbReference type="Gene3D" id="2.60.210.10">
    <property type="entry name" value="Apoptosis, Tumor Necrosis Factor Receptor Associated Protein 2, Chain A"/>
    <property type="match status" value="1"/>
</dbReference>
<dbReference type="SUPFAM" id="SSF49599">
    <property type="entry name" value="TRAF domain-like"/>
    <property type="match status" value="1"/>
</dbReference>
<dbReference type="InterPro" id="IPR008974">
    <property type="entry name" value="TRAF-like"/>
</dbReference>
<name>A0A8X6YIM1_9ARAC</name>
<feature type="non-terminal residue" evidence="2">
    <location>
        <position position="1"/>
    </location>
</feature>
<sequence>SISTKVFKKRRGVFNKGRCKKINDGCVEGISTVPKNCAEEKNFADGAKPCTNETEPSASERKILNMDISYSDEAFSGFRNVIVDINLLACVFFEAVKCLNCEKTGLRLHLNESNCGEAVKFHLKCPSCKYNYTFLNSKKCDSSENYELNTRLVYAMRCIGKGAESARMFCGIMNLPPPPTKFSNFCWQKIGERILSPAFTVDTIERNKWKLMLCPNGELSEINDSVSFYLKKEEDSKGLPDLTIFFELSYDMI</sequence>
<evidence type="ECO:0000313" key="2">
    <source>
        <dbReference type="EMBL" id="GFY71565.1"/>
    </source>
</evidence>
<reference evidence="2" key="1">
    <citation type="submission" date="2020-08" db="EMBL/GenBank/DDBJ databases">
        <title>Multicomponent nature underlies the extraordinary mechanical properties of spider dragline silk.</title>
        <authorList>
            <person name="Kono N."/>
            <person name="Nakamura H."/>
            <person name="Mori M."/>
            <person name="Yoshida Y."/>
            <person name="Ohtoshi R."/>
            <person name="Malay A.D."/>
            <person name="Moran D.A.P."/>
            <person name="Tomita M."/>
            <person name="Numata K."/>
            <person name="Arakawa K."/>
        </authorList>
    </citation>
    <scope>NUCLEOTIDE SEQUENCE</scope>
</reference>
<proteinExistence type="predicted"/>
<dbReference type="CDD" id="cd00121">
    <property type="entry name" value="MATH"/>
    <property type="match status" value="1"/>
</dbReference>
<dbReference type="AlphaFoldDB" id="A0A8X6YIM1"/>
<gene>
    <name evidence="2" type="primary">AVEN_48948_1</name>
    <name evidence="2" type="ORF">TNIN_459951</name>
</gene>
<dbReference type="Proteomes" id="UP000886998">
    <property type="component" value="Unassembled WGS sequence"/>
</dbReference>
<organism evidence="2 3">
    <name type="scientific">Trichonephila inaurata madagascariensis</name>
    <dbReference type="NCBI Taxonomy" id="2747483"/>
    <lineage>
        <taxon>Eukaryota</taxon>
        <taxon>Metazoa</taxon>
        <taxon>Ecdysozoa</taxon>
        <taxon>Arthropoda</taxon>
        <taxon>Chelicerata</taxon>
        <taxon>Arachnida</taxon>
        <taxon>Araneae</taxon>
        <taxon>Araneomorphae</taxon>
        <taxon>Entelegynae</taxon>
        <taxon>Araneoidea</taxon>
        <taxon>Nephilidae</taxon>
        <taxon>Trichonephila</taxon>
        <taxon>Trichonephila inaurata</taxon>
    </lineage>
</organism>